<evidence type="ECO:0000256" key="8">
    <source>
        <dbReference type="SAM" id="SignalP"/>
    </source>
</evidence>
<dbReference type="Pfam" id="PF01822">
    <property type="entry name" value="WSC"/>
    <property type="match status" value="4"/>
</dbReference>
<dbReference type="AlphaFoldDB" id="A0AAN6P8N1"/>
<evidence type="ECO:0000259" key="9">
    <source>
        <dbReference type="PROSITE" id="PS51212"/>
    </source>
</evidence>
<comment type="caution">
    <text evidence="10">The sequence shown here is derived from an EMBL/GenBank/DDBJ whole genome shotgun (WGS) entry which is preliminary data.</text>
</comment>
<dbReference type="InterPro" id="IPR002889">
    <property type="entry name" value="WSC_carb-bd"/>
</dbReference>
<keyword evidence="2" id="KW-0812">Transmembrane</keyword>
<keyword evidence="4" id="KW-0378">Hydrolase</keyword>
<evidence type="ECO:0000313" key="10">
    <source>
        <dbReference type="EMBL" id="KAK4032780.1"/>
    </source>
</evidence>
<keyword evidence="7" id="KW-0325">Glycoprotein</keyword>
<dbReference type="PANTHER" id="PTHR24269">
    <property type="entry name" value="KREMEN PROTEIN"/>
    <property type="match status" value="1"/>
</dbReference>
<dbReference type="SMART" id="SM00321">
    <property type="entry name" value="WSC"/>
    <property type="match status" value="4"/>
</dbReference>
<name>A0AAN6P8N1_9PEZI</name>
<keyword evidence="5" id="KW-1133">Transmembrane helix</keyword>
<keyword evidence="3 8" id="KW-0732">Signal</keyword>
<dbReference type="Proteomes" id="UP001303115">
    <property type="component" value="Unassembled WGS sequence"/>
</dbReference>
<dbReference type="PANTHER" id="PTHR24269:SF16">
    <property type="entry name" value="PROTEIN SLG1"/>
    <property type="match status" value="1"/>
</dbReference>
<feature type="domain" description="WSC" evidence="9">
    <location>
        <begin position="140"/>
        <end position="228"/>
    </location>
</feature>
<dbReference type="GO" id="GO:0016798">
    <property type="term" value="F:hydrolase activity, acting on glycosyl bonds"/>
    <property type="evidence" value="ECO:0007669"/>
    <property type="project" value="InterPro"/>
</dbReference>
<keyword evidence="11" id="KW-1185">Reference proteome</keyword>
<evidence type="ECO:0000256" key="2">
    <source>
        <dbReference type="ARBA" id="ARBA00022692"/>
    </source>
</evidence>
<dbReference type="InterPro" id="IPR003305">
    <property type="entry name" value="CenC_carb-bd"/>
</dbReference>
<dbReference type="InterPro" id="IPR051836">
    <property type="entry name" value="Kremen_rcpt"/>
</dbReference>
<accession>A0AAN6P8N1</accession>
<comment type="subcellular location">
    <subcellularLocation>
        <location evidence="1">Membrane</location>
        <topology evidence="1">Single-pass membrane protein</topology>
    </subcellularLocation>
</comment>
<evidence type="ECO:0000313" key="11">
    <source>
        <dbReference type="Proteomes" id="UP001303115"/>
    </source>
</evidence>
<dbReference type="Pfam" id="PF02018">
    <property type="entry name" value="CBM_4_9"/>
    <property type="match status" value="1"/>
</dbReference>
<feature type="signal peptide" evidence="8">
    <location>
        <begin position="1"/>
        <end position="24"/>
    </location>
</feature>
<dbReference type="GO" id="GO:0005886">
    <property type="term" value="C:plasma membrane"/>
    <property type="evidence" value="ECO:0007669"/>
    <property type="project" value="TreeGrafter"/>
</dbReference>
<dbReference type="EMBL" id="MU854576">
    <property type="protein sequence ID" value="KAK4032780.1"/>
    <property type="molecule type" value="Genomic_DNA"/>
</dbReference>
<gene>
    <name evidence="10" type="ORF">C8A01DRAFT_40781</name>
</gene>
<evidence type="ECO:0000256" key="4">
    <source>
        <dbReference type="ARBA" id="ARBA00022801"/>
    </source>
</evidence>
<feature type="domain" description="WSC" evidence="9">
    <location>
        <begin position="247"/>
        <end position="338"/>
    </location>
</feature>
<evidence type="ECO:0000256" key="6">
    <source>
        <dbReference type="ARBA" id="ARBA00023136"/>
    </source>
</evidence>
<feature type="chain" id="PRO_5042890804" evidence="8">
    <location>
        <begin position="25"/>
        <end position="740"/>
    </location>
</feature>
<dbReference type="Gene3D" id="2.60.120.260">
    <property type="entry name" value="Galactose-binding domain-like"/>
    <property type="match status" value="1"/>
</dbReference>
<keyword evidence="6" id="KW-0472">Membrane</keyword>
<evidence type="ECO:0000256" key="1">
    <source>
        <dbReference type="ARBA" id="ARBA00004167"/>
    </source>
</evidence>
<evidence type="ECO:0000256" key="3">
    <source>
        <dbReference type="ARBA" id="ARBA00022729"/>
    </source>
</evidence>
<dbReference type="PROSITE" id="PS51212">
    <property type="entry name" value="WSC"/>
    <property type="match status" value="4"/>
</dbReference>
<proteinExistence type="predicted"/>
<organism evidence="10 11">
    <name type="scientific">Parachaetomium inaequale</name>
    <dbReference type="NCBI Taxonomy" id="2588326"/>
    <lineage>
        <taxon>Eukaryota</taxon>
        <taxon>Fungi</taxon>
        <taxon>Dikarya</taxon>
        <taxon>Ascomycota</taxon>
        <taxon>Pezizomycotina</taxon>
        <taxon>Sordariomycetes</taxon>
        <taxon>Sordariomycetidae</taxon>
        <taxon>Sordariales</taxon>
        <taxon>Chaetomiaceae</taxon>
        <taxon>Parachaetomium</taxon>
    </lineage>
</organism>
<evidence type="ECO:0000256" key="5">
    <source>
        <dbReference type="ARBA" id="ARBA00022989"/>
    </source>
</evidence>
<reference evidence="11" key="1">
    <citation type="journal article" date="2023" name="Mol. Phylogenet. Evol.">
        <title>Genome-scale phylogeny and comparative genomics of the fungal order Sordariales.</title>
        <authorList>
            <person name="Hensen N."/>
            <person name="Bonometti L."/>
            <person name="Westerberg I."/>
            <person name="Brannstrom I.O."/>
            <person name="Guillou S."/>
            <person name="Cros-Aarteil S."/>
            <person name="Calhoun S."/>
            <person name="Haridas S."/>
            <person name="Kuo A."/>
            <person name="Mondo S."/>
            <person name="Pangilinan J."/>
            <person name="Riley R."/>
            <person name="LaButti K."/>
            <person name="Andreopoulos B."/>
            <person name="Lipzen A."/>
            <person name="Chen C."/>
            <person name="Yan M."/>
            <person name="Daum C."/>
            <person name="Ng V."/>
            <person name="Clum A."/>
            <person name="Steindorff A."/>
            <person name="Ohm R.A."/>
            <person name="Martin F."/>
            <person name="Silar P."/>
            <person name="Natvig D.O."/>
            <person name="Lalanne C."/>
            <person name="Gautier V."/>
            <person name="Ament-Velasquez S.L."/>
            <person name="Kruys A."/>
            <person name="Hutchinson M.I."/>
            <person name="Powell A.J."/>
            <person name="Barry K."/>
            <person name="Miller A.N."/>
            <person name="Grigoriev I.V."/>
            <person name="Debuchy R."/>
            <person name="Gladieux P."/>
            <person name="Hiltunen Thoren M."/>
            <person name="Johannesson H."/>
        </authorList>
    </citation>
    <scope>NUCLEOTIDE SEQUENCE [LARGE SCALE GENOMIC DNA]</scope>
    <source>
        <strain evidence="11">CBS 284.82</strain>
    </source>
</reference>
<protein>
    <submittedName>
        <fullName evidence="10">WSC domain-containing protein</fullName>
    </submittedName>
</protein>
<evidence type="ECO:0000256" key="7">
    <source>
        <dbReference type="ARBA" id="ARBA00023180"/>
    </source>
</evidence>
<sequence>MSSLSFGRLATLVVYTLLASTAAGLPSSRPPVSARDAAFTRLGCFTDGTSRALSGDSKADDAMTVDMCASYCSSYQYFGVEYGRECYCGNDRHVSSVAAPDADCSFPCAGDATEMCGAGVRLDVYTNNNHVIPAPATSAGAPYLGCFVDNAARALPKNIVSQDGMTAAKCAANCAGFAYFGTQWSRECYCGNTRPEEQAAESDCNMPCDGDATEMCGAGMRLSVYGPVDTAPTEPPAGSSNPSTVDDFTYEGCYTDSIALRVLSGSTTTTNDNTLASCAATCAGYNYFGVEYGTQCFCGMDLDPSGVKLAETECAMKCGGDESLLCGDANRLSVYKRTASDAPFNPKTVGAFTYQSCWTDGVGTRSLAAKSEVLADMTVEICAAFCDGYAYFGVEYSTECYCSNELAGESAAEADCSMLCGGSASQWCGGPNRLNLYAVTPGSPASSTVEPTPTITPSPELTTVTSCSLGLVGGTTTSCFYQLPSPCRAMSSSMAGFIGSMSADMCSHLLGIPLPTNIKTCFPSPYFKPTDTASTIYSCLQTAALCSYATGCATATYTVGQEPTAATAASTAPASSTGALTNAGFESGDMTGWTLNVRGTPFTSENANPALSHSGDSAFRAVFQNDNGKNSEIKQTASVVPGGNYTLSMWVRDENQLVDCGVYLMASPYLGTSNPYLYQSFKAIAPNVWNQMSVGFQAAASFVTVTINYYCNGYGGGKGLVAGYNNLYFDDVFLVRTDVV</sequence>
<feature type="domain" description="WSC" evidence="9">
    <location>
        <begin position="38"/>
        <end position="128"/>
    </location>
</feature>
<feature type="domain" description="WSC" evidence="9">
    <location>
        <begin position="351"/>
        <end position="440"/>
    </location>
</feature>